<feature type="region of interest" description="Disordered" evidence="1">
    <location>
        <begin position="98"/>
        <end position="120"/>
    </location>
</feature>
<dbReference type="EMBL" id="JAHMHS010000126">
    <property type="protein sequence ID" value="KAK1714991.1"/>
    <property type="molecule type" value="Genomic_DNA"/>
</dbReference>
<reference evidence="2" key="1">
    <citation type="submission" date="2021-12" db="EMBL/GenBank/DDBJ databases">
        <title>Comparative genomics, transcriptomics and evolutionary studies reveal genomic signatures of adaptation to plant cell wall in hemibiotrophic fungi.</title>
        <authorList>
            <consortium name="DOE Joint Genome Institute"/>
            <person name="Baroncelli R."/>
            <person name="Diaz J.F."/>
            <person name="Benocci T."/>
            <person name="Peng M."/>
            <person name="Battaglia E."/>
            <person name="Haridas S."/>
            <person name="Andreopoulos W."/>
            <person name="Labutti K."/>
            <person name="Pangilinan J."/>
            <person name="Floch G.L."/>
            <person name="Makela M.R."/>
            <person name="Henrissat B."/>
            <person name="Grigoriev I.V."/>
            <person name="Crouch J.A."/>
            <person name="De Vries R.P."/>
            <person name="Sukno S.A."/>
            <person name="Thon M.R."/>
        </authorList>
    </citation>
    <scope>NUCLEOTIDE SEQUENCE</scope>
    <source>
        <strain evidence="2">CBS 112980</strain>
    </source>
</reference>
<dbReference type="RefSeq" id="XP_060360134.1">
    <property type="nucleotide sequence ID" value="XM_060510830.1"/>
</dbReference>
<name>A0AAD8UE89_GLOAC</name>
<accession>A0AAD8UE89</accession>
<comment type="caution">
    <text evidence="2">The sequence shown here is derived from an EMBL/GenBank/DDBJ whole genome shotgun (WGS) entry which is preliminary data.</text>
</comment>
<gene>
    <name evidence="2" type="ORF">BDZ83DRAFT_655924</name>
</gene>
<proteinExistence type="predicted"/>
<dbReference type="Proteomes" id="UP001244207">
    <property type="component" value="Unassembled WGS sequence"/>
</dbReference>
<dbReference type="GeneID" id="85394729"/>
<protein>
    <submittedName>
        <fullName evidence="2">Uncharacterized protein</fullName>
    </submittedName>
</protein>
<evidence type="ECO:0000313" key="3">
    <source>
        <dbReference type="Proteomes" id="UP001244207"/>
    </source>
</evidence>
<keyword evidence="3" id="KW-1185">Reference proteome</keyword>
<sequence>MRTAVAVVLMDVVTVWYGDRVGKSLVEPVSCQCCVSRGADELYSELRVARQDHVDYEVTWASPSSDWLYVAWWALRMSTRSGDPIFQLLYNRNPSKSRGALSSLGTRPPRSARGAPRELTTGGEWRGCGMYFLPTYPNSPQSSQGFCKLQLLLPSPLLDLGSTGAGFGFCVIVVVAKEDSIRGAWTGFGGSLGFFEVVGASVLGEEGGRLSENGRAYSANPNPETYQIGCWCHCAVVCLVVRV</sequence>
<evidence type="ECO:0000256" key="1">
    <source>
        <dbReference type="SAM" id="MobiDB-lite"/>
    </source>
</evidence>
<dbReference type="AlphaFoldDB" id="A0AAD8UE89"/>
<organism evidence="2 3">
    <name type="scientific">Glomerella acutata</name>
    <name type="common">Colletotrichum acutatum</name>
    <dbReference type="NCBI Taxonomy" id="27357"/>
    <lineage>
        <taxon>Eukaryota</taxon>
        <taxon>Fungi</taxon>
        <taxon>Dikarya</taxon>
        <taxon>Ascomycota</taxon>
        <taxon>Pezizomycotina</taxon>
        <taxon>Sordariomycetes</taxon>
        <taxon>Hypocreomycetidae</taxon>
        <taxon>Glomerellales</taxon>
        <taxon>Glomerellaceae</taxon>
        <taxon>Colletotrichum</taxon>
        <taxon>Colletotrichum acutatum species complex</taxon>
    </lineage>
</organism>
<evidence type="ECO:0000313" key="2">
    <source>
        <dbReference type="EMBL" id="KAK1714991.1"/>
    </source>
</evidence>